<evidence type="ECO:0000256" key="3">
    <source>
        <dbReference type="ARBA" id="ARBA00022729"/>
    </source>
</evidence>
<dbReference type="GO" id="GO:0005886">
    <property type="term" value="C:plasma membrane"/>
    <property type="evidence" value="ECO:0007669"/>
    <property type="project" value="UniProtKB-SubCell"/>
</dbReference>
<dbReference type="STRING" id="62062.ENSHHUP00000086147"/>
<evidence type="ECO:0000313" key="10">
    <source>
        <dbReference type="Ensembl" id="ENSHHUP00000086147.1"/>
    </source>
</evidence>
<dbReference type="AlphaFoldDB" id="A0A4W5RBY4"/>
<dbReference type="InterPro" id="IPR036179">
    <property type="entry name" value="Ig-like_dom_sf"/>
</dbReference>
<dbReference type="InterPro" id="IPR003599">
    <property type="entry name" value="Ig_sub"/>
</dbReference>
<evidence type="ECO:0000256" key="2">
    <source>
        <dbReference type="ARBA" id="ARBA00022475"/>
    </source>
</evidence>
<evidence type="ECO:0000313" key="11">
    <source>
        <dbReference type="Proteomes" id="UP000314982"/>
    </source>
</evidence>
<proteinExistence type="predicted"/>
<evidence type="ECO:0000256" key="4">
    <source>
        <dbReference type="ARBA" id="ARBA00022859"/>
    </source>
</evidence>
<dbReference type="InterPro" id="IPR052051">
    <property type="entry name" value="TCR_complex_component"/>
</dbReference>
<dbReference type="GO" id="GO:0009617">
    <property type="term" value="P:response to bacterium"/>
    <property type="evidence" value="ECO:0007669"/>
    <property type="project" value="TreeGrafter"/>
</dbReference>
<keyword evidence="11" id="KW-1185">Reference proteome</keyword>
<feature type="domain" description="Immunoglobulin" evidence="9">
    <location>
        <begin position="16"/>
        <end position="121"/>
    </location>
</feature>
<dbReference type="Proteomes" id="UP000314982">
    <property type="component" value="Unassembled WGS sequence"/>
</dbReference>
<keyword evidence="7" id="KW-0325">Glycoprotein</keyword>
<dbReference type="GO" id="GO:0002376">
    <property type="term" value="P:immune system process"/>
    <property type="evidence" value="ECO:0007669"/>
    <property type="project" value="UniProtKB-KW"/>
</dbReference>
<evidence type="ECO:0000256" key="5">
    <source>
        <dbReference type="ARBA" id="ARBA00023136"/>
    </source>
</evidence>
<evidence type="ECO:0000256" key="1">
    <source>
        <dbReference type="ARBA" id="ARBA00004236"/>
    </source>
</evidence>
<dbReference type="PANTHER" id="PTHR19433:SF111">
    <property type="entry name" value="T CELL RECEPTOR ALPHA VARIABLE 4"/>
    <property type="match status" value="1"/>
</dbReference>
<evidence type="ECO:0000256" key="7">
    <source>
        <dbReference type="ARBA" id="ARBA00023180"/>
    </source>
</evidence>
<dbReference type="InterPro" id="IPR013106">
    <property type="entry name" value="Ig_V-set"/>
</dbReference>
<evidence type="ECO:0000256" key="8">
    <source>
        <dbReference type="SAM" id="SignalP"/>
    </source>
</evidence>
<dbReference type="InterPro" id="IPR013783">
    <property type="entry name" value="Ig-like_fold"/>
</dbReference>
<dbReference type="PANTHER" id="PTHR19433">
    <property type="entry name" value="T-CELL RECEPTOR ALPHA CHAIN V REGION-RELATED"/>
    <property type="match status" value="1"/>
</dbReference>
<reference evidence="11" key="1">
    <citation type="submission" date="2018-06" db="EMBL/GenBank/DDBJ databases">
        <title>Genome assembly of Danube salmon.</title>
        <authorList>
            <person name="Macqueen D.J."/>
            <person name="Gundappa M.K."/>
        </authorList>
    </citation>
    <scope>NUCLEOTIDE SEQUENCE [LARGE SCALE GENOMIC DNA]</scope>
</reference>
<reference evidence="10" key="2">
    <citation type="submission" date="2025-08" db="UniProtKB">
        <authorList>
            <consortium name="Ensembl"/>
        </authorList>
    </citation>
    <scope>IDENTIFICATION</scope>
</reference>
<keyword evidence="6" id="KW-1015">Disulfide bond</keyword>
<organism evidence="10 11">
    <name type="scientific">Hucho hucho</name>
    <name type="common">huchen</name>
    <dbReference type="NCBI Taxonomy" id="62062"/>
    <lineage>
        <taxon>Eukaryota</taxon>
        <taxon>Metazoa</taxon>
        <taxon>Chordata</taxon>
        <taxon>Craniata</taxon>
        <taxon>Vertebrata</taxon>
        <taxon>Euteleostomi</taxon>
        <taxon>Actinopterygii</taxon>
        <taxon>Neopterygii</taxon>
        <taxon>Teleostei</taxon>
        <taxon>Protacanthopterygii</taxon>
        <taxon>Salmoniformes</taxon>
        <taxon>Salmonidae</taxon>
        <taxon>Salmoninae</taxon>
        <taxon>Hucho</taxon>
    </lineage>
</organism>
<sequence length="296" mass="33667">MLRAVGHLLWKTIVLLLHTLVELGQNATINCSLNIESAYWYIQHHPQPPLAILRSFTSSSLVAFYYNNNYRQKYSIETGNRLLIQNVTVDDCGVFYCAKEENDSLLFSNGTRLMTTEVYVDYPNQTNQTSSYPNQTSSYPNQTSSYPNQTSIYPKQNCLLSIYSVLTVILMVMMILGENSPSKLTPRHQVDQKGWLPVCLILLIGPQFSLQIKIFPEEWANGNFSLLLTDLKESDRESYSCFIPKKSILCLVQLSGNQQPNPAPEVKTTTNSSRVSIRGQNISPFLFFNLRLVFLL</sequence>
<feature type="chain" id="PRO_5021390437" description="Immunoglobulin domain-containing protein" evidence="8">
    <location>
        <begin position="27"/>
        <end position="296"/>
    </location>
</feature>
<keyword evidence="3 8" id="KW-0732">Signal</keyword>
<accession>A0A4W5RBY4</accession>
<protein>
    <recommendedName>
        <fullName evidence="9">Immunoglobulin domain-containing protein</fullName>
    </recommendedName>
</protein>
<dbReference type="Pfam" id="PF07686">
    <property type="entry name" value="V-set"/>
    <property type="match status" value="1"/>
</dbReference>
<dbReference type="SUPFAM" id="SSF48726">
    <property type="entry name" value="Immunoglobulin"/>
    <property type="match status" value="1"/>
</dbReference>
<keyword evidence="2" id="KW-1003">Cell membrane</keyword>
<comment type="subcellular location">
    <subcellularLocation>
        <location evidence="1">Cell membrane</location>
    </subcellularLocation>
</comment>
<dbReference type="GeneTree" id="ENSGT00990000204585"/>
<evidence type="ECO:0000256" key="6">
    <source>
        <dbReference type="ARBA" id="ARBA00023157"/>
    </source>
</evidence>
<name>A0A4W5RBY4_9TELE</name>
<evidence type="ECO:0000259" key="9">
    <source>
        <dbReference type="SMART" id="SM00409"/>
    </source>
</evidence>
<keyword evidence="4" id="KW-0391">Immunity</keyword>
<reference evidence="10" key="3">
    <citation type="submission" date="2025-09" db="UniProtKB">
        <authorList>
            <consortium name="Ensembl"/>
        </authorList>
    </citation>
    <scope>IDENTIFICATION</scope>
</reference>
<dbReference type="SMART" id="SM00409">
    <property type="entry name" value="IG"/>
    <property type="match status" value="1"/>
</dbReference>
<dbReference type="Ensembl" id="ENSHHUT00000088839.1">
    <property type="protein sequence ID" value="ENSHHUP00000086147.1"/>
    <property type="gene ID" value="ENSHHUG00000049873.1"/>
</dbReference>
<dbReference type="Gene3D" id="2.60.40.10">
    <property type="entry name" value="Immunoglobulins"/>
    <property type="match status" value="2"/>
</dbReference>
<feature type="signal peptide" evidence="8">
    <location>
        <begin position="1"/>
        <end position="26"/>
    </location>
</feature>
<keyword evidence="5" id="KW-0472">Membrane</keyword>